<dbReference type="InterPro" id="IPR000873">
    <property type="entry name" value="AMP-dep_synth/lig_dom"/>
</dbReference>
<sequence length="524" mass="58379">MSELGFYRFANSQPDEIAIVDPSEKTWTRGELLAKTNQLTHALRDFGVQKGDVVATVLPNSVEYYIAYLACAQSGFYMVPINWHLAGPEIAYILEDSGAKAFIASGEISAMEEACLKAVSAINFPAQACISTTVMEGFIHLDDFVSSHPISNPEDRTAGQVMNYTSGTTGKPKGVKRSLVPGEPDDILSMFAMILSFFGIQPQENNVHIVGSPLYHTAVLVHSTAALHYGHSVVLMEKFEAEKMLYLIDKYKVTTSHMVPTQFHRLLQLSDEIKNKYDCSSTRAMIHAAAPCPIHTKQEMIKWWGNSIWEYYAATEGGGTVVDAQSWSKFPGTVGQAWPGAEIKIISEDGTEADLDTQGTVFMKLGEATKFEYKGDEAKTKKERLVIDDQLYFTVGDIGYLNAEGYLFLCDRKIDMIISGGANIYPAEIESAFLMHPAVADVAVFGIPNEEWGEEVKAVIELNNDHQESDELLATLMHFAQENLAKMKLPRSIDFIEKLPRDENGKLYKRRLRDPYWKDHSSNV</sequence>
<dbReference type="SUPFAM" id="SSF56801">
    <property type="entry name" value="Acetyl-CoA synthetase-like"/>
    <property type="match status" value="1"/>
</dbReference>
<protein>
    <submittedName>
        <fullName evidence="5">Acyl-CoA synthetase</fullName>
    </submittedName>
</protein>
<comment type="similarity">
    <text evidence="1">Belongs to the ATP-dependent AMP-binding enzyme family.</text>
</comment>
<reference evidence="5 6" key="1">
    <citation type="journal article" date="2018" name="Microbiome">
        <title>Fine metagenomic profile of the Mediterranean stratified and mixed water columns revealed by assembly and recruitment.</title>
        <authorList>
            <person name="Haro-Moreno J.M."/>
            <person name="Lopez-Perez M."/>
            <person name="De La Torre J.R."/>
            <person name="Picazo A."/>
            <person name="Camacho A."/>
            <person name="Rodriguez-Valera F."/>
        </authorList>
    </citation>
    <scope>NUCLEOTIDE SEQUENCE [LARGE SCALE GENOMIC DNA]</scope>
    <source>
        <strain evidence="5">MED-G84</strain>
    </source>
</reference>
<keyword evidence="2" id="KW-0436">Ligase</keyword>
<evidence type="ECO:0000256" key="2">
    <source>
        <dbReference type="ARBA" id="ARBA00022598"/>
    </source>
</evidence>
<dbReference type="PANTHER" id="PTHR43201:SF5">
    <property type="entry name" value="MEDIUM-CHAIN ACYL-COA LIGASE ACSF2, MITOCHONDRIAL"/>
    <property type="match status" value="1"/>
</dbReference>
<dbReference type="Gene3D" id="3.40.50.12780">
    <property type="entry name" value="N-terminal domain of ligase-like"/>
    <property type="match status" value="1"/>
</dbReference>
<dbReference type="GO" id="GO:0006631">
    <property type="term" value="P:fatty acid metabolic process"/>
    <property type="evidence" value="ECO:0007669"/>
    <property type="project" value="TreeGrafter"/>
</dbReference>
<dbReference type="Pfam" id="PF00501">
    <property type="entry name" value="AMP-binding"/>
    <property type="match status" value="1"/>
</dbReference>
<organism evidence="5 6">
    <name type="scientific">SAR86 cluster bacterium</name>
    <dbReference type="NCBI Taxonomy" id="2030880"/>
    <lineage>
        <taxon>Bacteria</taxon>
        <taxon>Pseudomonadati</taxon>
        <taxon>Pseudomonadota</taxon>
        <taxon>Gammaproteobacteria</taxon>
        <taxon>SAR86 cluster</taxon>
    </lineage>
</organism>
<dbReference type="InterPro" id="IPR042099">
    <property type="entry name" value="ANL_N_sf"/>
</dbReference>
<feature type="domain" description="AMP-dependent synthetase/ligase" evidence="3">
    <location>
        <begin position="7"/>
        <end position="362"/>
    </location>
</feature>
<dbReference type="Proteomes" id="UP000253032">
    <property type="component" value="Unassembled WGS sequence"/>
</dbReference>
<evidence type="ECO:0000256" key="1">
    <source>
        <dbReference type="ARBA" id="ARBA00006432"/>
    </source>
</evidence>
<dbReference type="GO" id="GO:0031956">
    <property type="term" value="F:medium-chain fatty acid-CoA ligase activity"/>
    <property type="evidence" value="ECO:0007669"/>
    <property type="project" value="TreeGrafter"/>
</dbReference>
<gene>
    <name evidence="5" type="ORF">DBW98_04185</name>
</gene>
<feature type="domain" description="AMP-binding enzyme C-terminal" evidence="4">
    <location>
        <begin position="428"/>
        <end position="506"/>
    </location>
</feature>
<accession>A0A368BK17</accession>
<evidence type="ECO:0000313" key="5">
    <source>
        <dbReference type="EMBL" id="RCL37244.1"/>
    </source>
</evidence>
<evidence type="ECO:0000259" key="4">
    <source>
        <dbReference type="Pfam" id="PF13193"/>
    </source>
</evidence>
<dbReference type="InterPro" id="IPR025110">
    <property type="entry name" value="AMP-bd_C"/>
</dbReference>
<proteinExistence type="inferred from homology"/>
<dbReference type="InterPro" id="IPR045851">
    <property type="entry name" value="AMP-bd_C_sf"/>
</dbReference>
<comment type="caution">
    <text evidence="5">The sequence shown here is derived from an EMBL/GenBank/DDBJ whole genome shotgun (WGS) entry which is preliminary data.</text>
</comment>
<name>A0A368BK17_9GAMM</name>
<dbReference type="Pfam" id="PF13193">
    <property type="entry name" value="AMP-binding_C"/>
    <property type="match status" value="1"/>
</dbReference>
<evidence type="ECO:0000313" key="6">
    <source>
        <dbReference type="Proteomes" id="UP000253032"/>
    </source>
</evidence>
<dbReference type="EMBL" id="QOPC01000027">
    <property type="protein sequence ID" value="RCL37244.1"/>
    <property type="molecule type" value="Genomic_DNA"/>
</dbReference>
<dbReference type="PANTHER" id="PTHR43201">
    <property type="entry name" value="ACYL-COA SYNTHETASE"/>
    <property type="match status" value="1"/>
</dbReference>
<dbReference type="Gene3D" id="3.30.300.30">
    <property type="match status" value="1"/>
</dbReference>
<evidence type="ECO:0000259" key="3">
    <source>
        <dbReference type="Pfam" id="PF00501"/>
    </source>
</evidence>
<dbReference type="AlphaFoldDB" id="A0A368BK17"/>